<evidence type="ECO:0000256" key="1">
    <source>
        <dbReference type="SAM" id="MobiDB-lite"/>
    </source>
</evidence>
<evidence type="ECO:0000313" key="3">
    <source>
        <dbReference type="EMBL" id="AXG82333.1"/>
    </source>
</evidence>
<accession>A0A345I059</accession>
<dbReference type="AlphaFoldDB" id="A0A345I059"/>
<dbReference type="EMBL" id="CP031194">
    <property type="protein sequence ID" value="AXG82333.1"/>
    <property type="molecule type" value="Genomic_DNA"/>
</dbReference>
<feature type="compositionally biased region" description="Polar residues" evidence="1">
    <location>
        <begin position="270"/>
        <end position="298"/>
    </location>
</feature>
<gene>
    <name evidence="3" type="ORF">DVK44_03700</name>
</gene>
<dbReference type="GO" id="GO:0016020">
    <property type="term" value="C:membrane"/>
    <property type="evidence" value="ECO:0007669"/>
    <property type="project" value="InterPro"/>
</dbReference>
<feature type="domain" description="FMN-binding" evidence="2">
    <location>
        <begin position="72"/>
        <end position="149"/>
    </location>
</feature>
<dbReference type="SMART" id="SM00900">
    <property type="entry name" value="FMN_bind"/>
    <property type="match status" value="2"/>
</dbReference>
<dbReference type="Pfam" id="PF04205">
    <property type="entry name" value="FMN_bind"/>
    <property type="match status" value="2"/>
</dbReference>
<dbReference type="RefSeq" id="WP_114664871.1">
    <property type="nucleotide sequence ID" value="NZ_CP031194.1"/>
</dbReference>
<feature type="domain" description="FMN-binding" evidence="2">
    <location>
        <begin position="226"/>
        <end position="303"/>
    </location>
</feature>
<keyword evidence="4" id="KW-1185">Reference proteome</keyword>
<feature type="region of interest" description="Disordered" evidence="1">
    <location>
        <begin position="144"/>
        <end position="220"/>
    </location>
</feature>
<name>A0A345I059_9ACTN</name>
<protein>
    <submittedName>
        <fullName evidence="3">FMN-binding protein</fullName>
    </submittedName>
</protein>
<evidence type="ECO:0000313" key="4">
    <source>
        <dbReference type="Proteomes" id="UP000253868"/>
    </source>
</evidence>
<feature type="compositionally biased region" description="Gly residues" evidence="1">
    <location>
        <begin position="185"/>
        <end position="199"/>
    </location>
</feature>
<sequence length="305" mass="29283">MKRKHPLRRIMIGVAATASGVVLLLALKQPGGTPLAGAGTGTQAGTGVAAAVGGAAGATGGQTVLGNAVDTQYGPVQVQITLEGGKIIKAEAVQAPNSDARSQSVTADAVPKLNQAAVAAQSAQVDTVSGASYTSKGYQESLQSALDKAGTGGGADTETPPAQGDGANGDATGGAEAGADADAGAGAGTDAGGATGGSTGDASGDAPATPPETGPRTVLGNAVNTQYGTVQVQITVEGGRITKADAVQAPNGDARSQSVSADAVPKLNQAAVTAQSAQVDTVSGASYTSKGYQESLQSALDKAGN</sequence>
<organism evidence="3 4">
    <name type="scientific">Streptomyces paludis</name>
    <dbReference type="NCBI Taxonomy" id="2282738"/>
    <lineage>
        <taxon>Bacteria</taxon>
        <taxon>Bacillati</taxon>
        <taxon>Actinomycetota</taxon>
        <taxon>Actinomycetes</taxon>
        <taxon>Kitasatosporales</taxon>
        <taxon>Streptomycetaceae</taxon>
        <taxon>Streptomyces</taxon>
    </lineage>
</organism>
<dbReference type="KEGG" id="spad:DVK44_03700"/>
<reference evidence="4" key="1">
    <citation type="submission" date="2018-07" db="EMBL/GenBank/DDBJ databases">
        <authorList>
            <person name="Zhao J."/>
        </authorList>
    </citation>
    <scope>NUCLEOTIDE SEQUENCE [LARGE SCALE GENOMIC DNA]</scope>
    <source>
        <strain evidence="4">GSSD-12</strain>
    </source>
</reference>
<evidence type="ECO:0000259" key="2">
    <source>
        <dbReference type="SMART" id="SM00900"/>
    </source>
</evidence>
<feature type="region of interest" description="Disordered" evidence="1">
    <location>
        <begin position="269"/>
        <end position="305"/>
    </location>
</feature>
<dbReference type="Gene3D" id="3.90.1010.20">
    <property type="match status" value="2"/>
</dbReference>
<proteinExistence type="predicted"/>
<dbReference type="InterPro" id="IPR007329">
    <property type="entry name" value="FMN-bd"/>
</dbReference>
<dbReference type="GO" id="GO:0010181">
    <property type="term" value="F:FMN binding"/>
    <property type="evidence" value="ECO:0007669"/>
    <property type="project" value="InterPro"/>
</dbReference>
<dbReference type="Proteomes" id="UP000253868">
    <property type="component" value="Chromosome"/>
</dbReference>
<dbReference type="OrthoDB" id="8099475at2"/>